<feature type="domain" description="Phosphatidylinositol-specific phospholipase C X" evidence="1">
    <location>
        <begin position="23"/>
        <end position="196"/>
    </location>
</feature>
<dbReference type="GO" id="GO:0008081">
    <property type="term" value="F:phosphoric diester hydrolase activity"/>
    <property type="evidence" value="ECO:0007669"/>
    <property type="project" value="InterPro"/>
</dbReference>
<dbReference type="InterPro" id="IPR051057">
    <property type="entry name" value="PI-PLC_domain"/>
</dbReference>
<dbReference type="PROSITE" id="PS50007">
    <property type="entry name" value="PIPLC_X_DOMAIN"/>
    <property type="match status" value="1"/>
</dbReference>
<sequence>MFAKKAKQEVTSYCDWMSQLPPELHNIPLFDLTIPGSHDSMSYDLDVNSSIIEPDRLKRFSKICCVRKMVRRWAVTQEETITKQLDAGVRYLDLRIARKARDRDPTRLYFYHGLYTRTDVETVLRAIHDWAERHPKEILILALSHFQGFDKAIGAQLHKHLISFILTLFGAKLIHIRDTATLRSCWDKGRNVIVSYDYPTLQHGELWSKILYYYGDSMDTTKVESTLSQMLETARPVKCFFVCGLNLTLPEDARILKYILRLCGNFTNVVQRSLPRLLRWVKQQAAKTPMNIVASDLVTRDDFVPTVVKLNAWRPVKA</sequence>
<organism evidence="2 3">
    <name type="scientific">Zoarces viviparus</name>
    <name type="common">Viviparous eelpout</name>
    <name type="synonym">Blennius viviparus</name>
    <dbReference type="NCBI Taxonomy" id="48416"/>
    <lineage>
        <taxon>Eukaryota</taxon>
        <taxon>Metazoa</taxon>
        <taxon>Chordata</taxon>
        <taxon>Craniata</taxon>
        <taxon>Vertebrata</taxon>
        <taxon>Euteleostomi</taxon>
        <taxon>Actinopterygii</taxon>
        <taxon>Neopterygii</taxon>
        <taxon>Teleostei</taxon>
        <taxon>Neoteleostei</taxon>
        <taxon>Acanthomorphata</taxon>
        <taxon>Eupercaria</taxon>
        <taxon>Perciformes</taxon>
        <taxon>Cottioidei</taxon>
        <taxon>Zoarcales</taxon>
        <taxon>Zoarcidae</taxon>
        <taxon>Zoarcinae</taxon>
        <taxon>Zoarces</taxon>
    </lineage>
</organism>
<name>A0AAW1F708_ZOAVI</name>
<gene>
    <name evidence="2" type="ORF">VZT92_012209</name>
</gene>
<evidence type="ECO:0000259" key="1">
    <source>
        <dbReference type="SMART" id="SM00148"/>
    </source>
</evidence>
<reference evidence="2 3" key="1">
    <citation type="journal article" date="2024" name="Genome Biol. Evol.">
        <title>Chromosome-level genome assembly of the viviparous eelpout Zoarces viviparus.</title>
        <authorList>
            <person name="Fuhrmann N."/>
            <person name="Brasseur M.V."/>
            <person name="Bakowski C.E."/>
            <person name="Podsiadlowski L."/>
            <person name="Prost S."/>
            <person name="Krehenwinkel H."/>
            <person name="Mayer C."/>
        </authorList>
    </citation>
    <scope>NUCLEOTIDE SEQUENCE [LARGE SCALE GENOMIC DNA]</scope>
    <source>
        <strain evidence="2">NO-MEL_2022_Ind0_liver</strain>
    </source>
</reference>
<proteinExistence type="predicted"/>
<dbReference type="Pfam" id="PF00388">
    <property type="entry name" value="PI-PLC-X"/>
    <property type="match status" value="1"/>
</dbReference>
<comment type="caution">
    <text evidence="2">The sequence shown here is derived from an EMBL/GenBank/DDBJ whole genome shotgun (WGS) entry which is preliminary data.</text>
</comment>
<accession>A0AAW1F708</accession>
<dbReference type="SUPFAM" id="SSF51695">
    <property type="entry name" value="PLC-like phosphodiesterases"/>
    <property type="match status" value="1"/>
</dbReference>
<dbReference type="EMBL" id="JBCEZU010000100">
    <property type="protein sequence ID" value="KAK9530721.1"/>
    <property type="molecule type" value="Genomic_DNA"/>
</dbReference>
<dbReference type="SMART" id="SM00148">
    <property type="entry name" value="PLCXc"/>
    <property type="match status" value="1"/>
</dbReference>
<dbReference type="Gene3D" id="3.20.20.190">
    <property type="entry name" value="Phosphatidylinositol (PI) phosphodiesterase"/>
    <property type="match status" value="1"/>
</dbReference>
<dbReference type="InterPro" id="IPR017946">
    <property type="entry name" value="PLC-like_Pdiesterase_TIM-brl"/>
</dbReference>
<dbReference type="AlphaFoldDB" id="A0AAW1F708"/>
<protein>
    <recommendedName>
        <fullName evidence="1">Phosphatidylinositol-specific phospholipase C X domain-containing protein</fullName>
    </recommendedName>
</protein>
<dbReference type="InterPro" id="IPR000909">
    <property type="entry name" value="PLipase_C_PInositol-sp_X_dom"/>
</dbReference>
<evidence type="ECO:0000313" key="3">
    <source>
        <dbReference type="Proteomes" id="UP001488805"/>
    </source>
</evidence>
<evidence type="ECO:0000313" key="2">
    <source>
        <dbReference type="EMBL" id="KAK9530721.1"/>
    </source>
</evidence>
<dbReference type="PANTHER" id="PTHR13593">
    <property type="match status" value="1"/>
</dbReference>
<dbReference type="Proteomes" id="UP001488805">
    <property type="component" value="Unassembled WGS sequence"/>
</dbReference>
<keyword evidence="3" id="KW-1185">Reference proteome</keyword>
<dbReference type="GO" id="GO:0006629">
    <property type="term" value="P:lipid metabolic process"/>
    <property type="evidence" value="ECO:0007669"/>
    <property type="project" value="InterPro"/>
</dbReference>
<dbReference type="PANTHER" id="PTHR13593:SF24">
    <property type="entry name" value="PI-PLC X DOMAIN-CONTAINING PROTEIN 1"/>
    <property type="match status" value="1"/>
</dbReference>